<organism evidence="1 2">
    <name type="scientific">Ktedonobacter robiniae</name>
    <dbReference type="NCBI Taxonomy" id="2778365"/>
    <lineage>
        <taxon>Bacteria</taxon>
        <taxon>Bacillati</taxon>
        <taxon>Chloroflexota</taxon>
        <taxon>Ktedonobacteria</taxon>
        <taxon>Ktedonobacterales</taxon>
        <taxon>Ktedonobacteraceae</taxon>
        <taxon>Ktedonobacter</taxon>
    </lineage>
</organism>
<name>A0ABQ3V047_9CHLR</name>
<dbReference type="InterPro" id="IPR036271">
    <property type="entry name" value="Tet_transcr_reg_TetR-rel_C_sf"/>
</dbReference>
<gene>
    <name evidence="1" type="ORF">KSB_66470</name>
</gene>
<comment type="caution">
    <text evidence="1">The sequence shown here is derived from an EMBL/GenBank/DDBJ whole genome shotgun (WGS) entry which is preliminary data.</text>
</comment>
<dbReference type="SUPFAM" id="SSF48498">
    <property type="entry name" value="Tetracyclin repressor-like, C-terminal domain"/>
    <property type="match status" value="1"/>
</dbReference>
<dbReference type="EMBL" id="BNJG01000002">
    <property type="protein sequence ID" value="GHO58172.1"/>
    <property type="molecule type" value="Genomic_DNA"/>
</dbReference>
<sequence>MRQVVTHIYTVGASEMSQTIEAVPRRPRDQLHAYIQSNLQFISGHPKEVRALGEIFLTMRRKSGELAFGPEDEEPVLHVLEQIFREGQATGEFRLFDARIMALNLRATIDKFSSLVGVGREVDLKSYIREMIELFGRATCKTQE</sequence>
<evidence type="ECO:0000313" key="2">
    <source>
        <dbReference type="Proteomes" id="UP000654345"/>
    </source>
</evidence>
<reference evidence="1 2" key="1">
    <citation type="journal article" date="2021" name="Int. J. Syst. Evol. Microbiol.">
        <title>Reticulibacter mediterranei gen. nov., sp. nov., within the new family Reticulibacteraceae fam. nov., and Ktedonospora formicarum gen. nov., sp. nov., Ktedonobacter robiniae sp. nov., Dictyobacter formicarum sp. nov. and Dictyobacter arantiisoli sp. nov., belonging to the class Ktedonobacteria.</title>
        <authorList>
            <person name="Yabe S."/>
            <person name="Zheng Y."/>
            <person name="Wang C.M."/>
            <person name="Sakai Y."/>
            <person name="Abe K."/>
            <person name="Yokota A."/>
            <person name="Donadio S."/>
            <person name="Cavaletti L."/>
            <person name="Monciardini P."/>
        </authorList>
    </citation>
    <scope>NUCLEOTIDE SEQUENCE [LARGE SCALE GENOMIC DNA]</scope>
    <source>
        <strain evidence="1 2">SOSP1-30</strain>
    </source>
</reference>
<proteinExistence type="predicted"/>
<dbReference type="Gene3D" id="1.10.357.10">
    <property type="entry name" value="Tetracycline Repressor, domain 2"/>
    <property type="match status" value="1"/>
</dbReference>
<evidence type="ECO:0008006" key="3">
    <source>
        <dbReference type="Google" id="ProtNLM"/>
    </source>
</evidence>
<evidence type="ECO:0000313" key="1">
    <source>
        <dbReference type="EMBL" id="GHO58172.1"/>
    </source>
</evidence>
<keyword evidence="2" id="KW-1185">Reference proteome</keyword>
<dbReference type="Proteomes" id="UP000654345">
    <property type="component" value="Unassembled WGS sequence"/>
</dbReference>
<accession>A0ABQ3V047</accession>
<protein>
    <recommendedName>
        <fullName evidence="3">Transcriptional regulator TetR C-terminal Proteobacteria type domain-containing protein</fullName>
    </recommendedName>
</protein>